<dbReference type="GO" id="GO:0042597">
    <property type="term" value="C:periplasmic space"/>
    <property type="evidence" value="ECO:0007669"/>
    <property type="project" value="UniProtKB-SubCell"/>
</dbReference>
<protein>
    <submittedName>
        <fullName evidence="7">Uncharacterized protein</fullName>
    </submittedName>
</protein>
<dbReference type="EMBL" id="JQGC01000026">
    <property type="protein sequence ID" value="KFL29414.1"/>
    <property type="molecule type" value="Genomic_DNA"/>
</dbReference>
<dbReference type="Proteomes" id="UP000028981">
    <property type="component" value="Unassembled WGS sequence"/>
</dbReference>
<evidence type="ECO:0000256" key="1">
    <source>
        <dbReference type="ARBA" id="ARBA00004418"/>
    </source>
</evidence>
<keyword evidence="4" id="KW-0456">Lyase</keyword>
<evidence type="ECO:0000313" key="7">
    <source>
        <dbReference type="EMBL" id="KFL29414.1"/>
    </source>
</evidence>
<gene>
    <name evidence="7" type="ORF">JP75_20885</name>
</gene>
<keyword evidence="8" id="KW-1185">Reference proteome</keyword>
<dbReference type="InterPro" id="IPR012480">
    <property type="entry name" value="Hepar_II_III_C"/>
</dbReference>
<evidence type="ECO:0000259" key="6">
    <source>
        <dbReference type="Pfam" id="PF16889"/>
    </source>
</evidence>
<evidence type="ECO:0000313" key="8">
    <source>
        <dbReference type="Proteomes" id="UP000028981"/>
    </source>
</evidence>
<proteinExistence type="predicted"/>
<evidence type="ECO:0000256" key="3">
    <source>
        <dbReference type="ARBA" id="ARBA00022764"/>
    </source>
</evidence>
<dbReference type="InterPro" id="IPR031680">
    <property type="entry name" value="Hepar_II_III_N"/>
</dbReference>
<dbReference type="STRING" id="46914.JP75_20885"/>
<dbReference type="Gene3D" id="2.70.98.70">
    <property type="match status" value="1"/>
</dbReference>
<dbReference type="PANTHER" id="PTHR39210:SF1">
    <property type="entry name" value="HEPARIN-SULFATE LYASE"/>
    <property type="match status" value="1"/>
</dbReference>
<name>A0A087LXR1_9HYPH</name>
<keyword evidence="3" id="KW-0574">Periplasm</keyword>
<reference evidence="7 8" key="1">
    <citation type="submission" date="2014-08" db="EMBL/GenBank/DDBJ databases">
        <authorList>
            <person name="Hassan Y.I."/>
            <person name="Lepp D."/>
            <person name="Zhou T."/>
        </authorList>
    </citation>
    <scope>NUCLEOTIDE SEQUENCE [LARGE SCALE GENOMIC DNA]</scope>
    <source>
        <strain evidence="7 8">IFO13584</strain>
    </source>
</reference>
<dbReference type="GO" id="GO:0016829">
    <property type="term" value="F:lyase activity"/>
    <property type="evidence" value="ECO:0007669"/>
    <property type="project" value="UniProtKB-KW"/>
</dbReference>
<dbReference type="PANTHER" id="PTHR39210">
    <property type="entry name" value="HEPARIN-SULFATE LYASE"/>
    <property type="match status" value="1"/>
</dbReference>
<dbReference type="Pfam" id="PF16889">
    <property type="entry name" value="Hepar_II_III_N"/>
    <property type="match status" value="1"/>
</dbReference>
<dbReference type="SUPFAM" id="SSF48230">
    <property type="entry name" value="Chondroitin AC/alginate lyase"/>
    <property type="match status" value="1"/>
</dbReference>
<evidence type="ECO:0000256" key="2">
    <source>
        <dbReference type="ARBA" id="ARBA00022729"/>
    </source>
</evidence>
<evidence type="ECO:0000256" key="4">
    <source>
        <dbReference type="ARBA" id="ARBA00023239"/>
    </source>
</evidence>
<sequence>MASALTYWHTIRYLKPVQFWSRALFRVGRPQSRLVGADAAPLPRNWQNPVAKPVTMTGPTRFQFLNVSQDLNTVGWDDPEVEKLWRYNLHYFDDLGVQGSPERHQWHEEIILRWMAENPAAAGTGWEPYPVSLRIVNWIKWLLAGNLPPPGMIGSLASQADWLTRRLEYHLLGNHLFANGKALVFAGLFLSGPDAERWLAIGTGILRSQLKEQILEDGGHFELSPMYHAIALDDVLDLLNIMTAYGHDAAALGLPISKELVVRMLEWLAAMTHPDGEISLFNDAAFGIAPRLGDLSAYAARLDIPIPTRPRDGLTHLAASGYIRLQANDAVCIIDVAAIGPDYLPGHAHADTLSFELSVHGKRLVVNSGTSLYGNGPERLRQRGTAAHNTVLIDGENSSEVWSGFRVARRARPLGPSVSRAGDKWTISCAHDGYRRLSRPVTHTRQWTFDDRTLSVVDSFGDAKATAEARFHFSPEVTITAITDRQFVADLPESTVKIDIRQGEQAHLETASWHPRFGDSVANQRLSVHSFGAPIGIKIEW</sequence>
<feature type="domain" description="Heparinase II/III-like C-terminal" evidence="5">
    <location>
        <begin position="312"/>
        <end position="528"/>
    </location>
</feature>
<dbReference type="Gene3D" id="1.50.10.100">
    <property type="entry name" value="Chondroitin AC/alginate lyase"/>
    <property type="match status" value="1"/>
</dbReference>
<comment type="caution">
    <text evidence="7">The sequence shown here is derived from an EMBL/GenBank/DDBJ whole genome shotgun (WGS) entry which is preliminary data.</text>
</comment>
<feature type="domain" description="Heparin-sulfate lyase N-terminal" evidence="6">
    <location>
        <begin position="154"/>
        <end position="284"/>
    </location>
</feature>
<keyword evidence="2" id="KW-0732">Signal</keyword>
<dbReference type="AlphaFoldDB" id="A0A087LXR1"/>
<accession>A0A087LXR1</accession>
<dbReference type="InterPro" id="IPR008929">
    <property type="entry name" value="Chondroitin_lyas"/>
</dbReference>
<dbReference type="Pfam" id="PF07940">
    <property type="entry name" value="Hepar_II_III_C"/>
    <property type="match status" value="1"/>
</dbReference>
<comment type="subcellular location">
    <subcellularLocation>
        <location evidence="1">Periplasm</location>
    </subcellularLocation>
</comment>
<organism evidence="7 8">
    <name type="scientific">Devosia riboflavina</name>
    <dbReference type="NCBI Taxonomy" id="46914"/>
    <lineage>
        <taxon>Bacteria</taxon>
        <taxon>Pseudomonadati</taxon>
        <taxon>Pseudomonadota</taxon>
        <taxon>Alphaproteobacteria</taxon>
        <taxon>Hyphomicrobiales</taxon>
        <taxon>Devosiaceae</taxon>
        <taxon>Devosia</taxon>
    </lineage>
</organism>
<evidence type="ECO:0000259" key="5">
    <source>
        <dbReference type="Pfam" id="PF07940"/>
    </source>
</evidence>